<evidence type="ECO:0000313" key="1">
    <source>
        <dbReference type="EMBL" id="KAK7501906.1"/>
    </source>
</evidence>
<organism evidence="1 2">
    <name type="scientific">Batillaria attramentaria</name>
    <dbReference type="NCBI Taxonomy" id="370345"/>
    <lineage>
        <taxon>Eukaryota</taxon>
        <taxon>Metazoa</taxon>
        <taxon>Spiralia</taxon>
        <taxon>Lophotrochozoa</taxon>
        <taxon>Mollusca</taxon>
        <taxon>Gastropoda</taxon>
        <taxon>Caenogastropoda</taxon>
        <taxon>Sorbeoconcha</taxon>
        <taxon>Cerithioidea</taxon>
        <taxon>Batillariidae</taxon>
        <taxon>Batillaria</taxon>
    </lineage>
</organism>
<reference evidence="1 2" key="1">
    <citation type="journal article" date="2023" name="Sci. Data">
        <title>Genome assembly of the Korean intertidal mud-creeper Batillaria attramentaria.</title>
        <authorList>
            <person name="Patra A.K."/>
            <person name="Ho P.T."/>
            <person name="Jun S."/>
            <person name="Lee S.J."/>
            <person name="Kim Y."/>
            <person name="Won Y.J."/>
        </authorList>
    </citation>
    <scope>NUCLEOTIDE SEQUENCE [LARGE SCALE GENOMIC DNA]</scope>
    <source>
        <strain evidence="1">Wonlab-2016</strain>
    </source>
</reference>
<proteinExistence type="predicted"/>
<evidence type="ECO:0000313" key="2">
    <source>
        <dbReference type="Proteomes" id="UP001519460"/>
    </source>
</evidence>
<protein>
    <submittedName>
        <fullName evidence="1">Uncharacterized protein</fullName>
    </submittedName>
</protein>
<keyword evidence="2" id="KW-1185">Reference proteome</keyword>
<feature type="non-terminal residue" evidence="1">
    <location>
        <position position="57"/>
    </location>
</feature>
<dbReference type="AlphaFoldDB" id="A0ABD0LRW0"/>
<comment type="caution">
    <text evidence="1">The sequence shown here is derived from an EMBL/GenBank/DDBJ whole genome shotgun (WGS) entry which is preliminary data.</text>
</comment>
<accession>A0ABD0LRW0</accession>
<dbReference type="Proteomes" id="UP001519460">
    <property type="component" value="Unassembled WGS sequence"/>
</dbReference>
<gene>
    <name evidence="1" type="ORF">BaRGS_00006658</name>
</gene>
<sequence>MDGVGERIPVPERRLRETQCVHNSRFSLRFHRYKCRTFFCRWSSIGVQRSREAIEIT</sequence>
<name>A0ABD0LRW0_9CAEN</name>
<dbReference type="EMBL" id="JACVVK020000028">
    <property type="protein sequence ID" value="KAK7501906.1"/>
    <property type="molecule type" value="Genomic_DNA"/>
</dbReference>